<dbReference type="Proteomes" id="UP000821853">
    <property type="component" value="Chromosome 2"/>
</dbReference>
<dbReference type="EMBL" id="JABSTR010000004">
    <property type="protein sequence ID" value="KAH9368029.1"/>
    <property type="molecule type" value="Genomic_DNA"/>
</dbReference>
<dbReference type="VEuPathDB" id="VectorBase:HLOH_063431"/>
<dbReference type="Gene3D" id="3.40.630.10">
    <property type="entry name" value="Zn peptidases"/>
    <property type="match status" value="1"/>
</dbReference>
<dbReference type="GO" id="GO:0071713">
    <property type="term" value="F:para-aminobenzoyl-glutamate hydrolase activity"/>
    <property type="evidence" value="ECO:0007669"/>
    <property type="project" value="TreeGrafter"/>
</dbReference>
<accession>A0A9J6FY73</accession>
<gene>
    <name evidence="1" type="ORF">HPB48_022295</name>
</gene>
<proteinExistence type="predicted"/>
<evidence type="ECO:0000313" key="1">
    <source>
        <dbReference type="EMBL" id="KAH9368029.1"/>
    </source>
</evidence>
<dbReference type="PANTHER" id="PTHR30575">
    <property type="entry name" value="PEPTIDASE M20"/>
    <property type="match status" value="1"/>
</dbReference>
<dbReference type="InterPro" id="IPR052030">
    <property type="entry name" value="Peptidase_M20/M20A_hydrolases"/>
</dbReference>
<dbReference type="GO" id="GO:0046657">
    <property type="term" value="P:folic acid catabolic process"/>
    <property type="evidence" value="ECO:0007669"/>
    <property type="project" value="TreeGrafter"/>
</dbReference>
<dbReference type="GO" id="GO:0005737">
    <property type="term" value="C:cytoplasm"/>
    <property type="evidence" value="ECO:0007669"/>
    <property type="project" value="TreeGrafter"/>
</dbReference>
<dbReference type="SUPFAM" id="SSF53187">
    <property type="entry name" value="Zn-dependent exopeptidases"/>
    <property type="match status" value="1"/>
</dbReference>
<sequence length="77" mass="8374">MAEYDALPKLGHGCGHNLIAESSVGAALAVMAAMKLNPAIRGKVFIPEDKMVYPTLSLAQLTRSRYLQGQLIDKFIE</sequence>
<reference evidence="1 2" key="1">
    <citation type="journal article" date="2020" name="Cell">
        <title>Large-Scale Comparative Analyses of Tick Genomes Elucidate Their Genetic Diversity and Vector Capacities.</title>
        <authorList>
            <consortium name="Tick Genome and Microbiome Consortium (TIGMIC)"/>
            <person name="Jia N."/>
            <person name="Wang J."/>
            <person name="Shi W."/>
            <person name="Du L."/>
            <person name="Sun Y."/>
            <person name="Zhan W."/>
            <person name="Jiang J.F."/>
            <person name="Wang Q."/>
            <person name="Zhang B."/>
            <person name="Ji P."/>
            <person name="Bell-Sakyi L."/>
            <person name="Cui X.M."/>
            <person name="Yuan T.T."/>
            <person name="Jiang B.G."/>
            <person name="Yang W.F."/>
            <person name="Lam T.T."/>
            <person name="Chang Q.C."/>
            <person name="Ding S.J."/>
            <person name="Wang X.J."/>
            <person name="Zhu J.G."/>
            <person name="Ruan X.D."/>
            <person name="Zhao L."/>
            <person name="Wei J.T."/>
            <person name="Ye R.Z."/>
            <person name="Que T.C."/>
            <person name="Du C.H."/>
            <person name="Zhou Y.H."/>
            <person name="Cheng J.X."/>
            <person name="Dai P.F."/>
            <person name="Guo W.B."/>
            <person name="Han X.H."/>
            <person name="Huang E.J."/>
            <person name="Li L.F."/>
            <person name="Wei W."/>
            <person name="Gao Y.C."/>
            <person name="Liu J.Z."/>
            <person name="Shao H.Z."/>
            <person name="Wang X."/>
            <person name="Wang C.C."/>
            <person name="Yang T.C."/>
            <person name="Huo Q.B."/>
            <person name="Li W."/>
            <person name="Chen H.Y."/>
            <person name="Chen S.E."/>
            <person name="Zhou L.G."/>
            <person name="Ni X.B."/>
            <person name="Tian J.H."/>
            <person name="Sheng Y."/>
            <person name="Liu T."/>
            <person name="Pan Y.S."/>
            <person name="Xia L.Y."/>
            <person name="Li J."/>
            <person name="Zhao F."/>
            <person name="Cao W.C."/>
        </authorList>
    </citation>
    <scope>NUCLEOTIDE SEQUENCE [LARGE SCALE GENOMIC DNA]</scope>
    <source>
        <strain evidence="1">HaeL-2018</strain>
    </source>
</reference>
<organism evidence="1 2">
    <name type="scientific">Haemaphysalis longicornis</name>
    <name type="common">Bush tick</name>
    <dbReference type="NCBI Taxonomy" id="44386"/>
    <lineage>
        <taxon>Eukaryota</taxon>
        <taxon>Metazoa</taxon>
        <taxon>Ecdysozoa</taxon>
        <taxon>Arthropoda</taxon>
        <taxon>Chelicerata</taxon>
        <taxon>Arachnida</taxon>
        <taxon>Acari</taxon>
        <taxon>Parasitiformes</taxon>
        <taxon>Ixodida</taxon>
        <taxon>Ixodoidea</taxon>
        <taxon>Ixodidae</taxon>
        <taxon>Haemaphysalinae</taxon>
        <taxon>Haemaphysalis</taxon>
    </lineage>
</organism>
<protein>
    <recommendedName>
        <fullName evidence="3">Amidohydrolase</fullName>
    </recommendedName>
</protein>
<dbReference type="OrthoDB" id="6119954at2759"/>
<comment type="caution">
    <text evidence="1">The sequence shown here is derived from an EMBL/GenBank/DDBJ whole genome shotgun (WGS) entry which is preliminary data.</text>
</comment>
<evidence type="ECO:0008006" key="3">
    <source>
        <dbReference type="Google" id="ProtNLM"/>
    </source>
</evidence>
<dbReference type="PANTHER" id="PTHR30575:SF0">
    <property type="entry name" value="XAA-ARG DIPEPTIDASE"/>
    <property type="match status" value="1"/>
</dbReference>
<dbReference type="GO" id="GO:0016805">
    <property type="term" value="F:dipeptidase activity"/>
    <property type="evidence" value="ECO:0007669"/>
    <property type="project" value="TreeGrafter"/>
</dbReference>
<evidence type="ECO:0000313" key="2">
    <source>
        <dbReference type="Proteomes" id="UP000821853"/>
    </source>
</evidence>
<dbReference type="AlphaFoldDB" id="A0A9J6FY73"/>
<name>A0A9J6FY73_HAELO</name>
<keyword evidence="2" id="KW-1185">Reference proteome</keyword>